<dbReference type="Gene3D" id="3.40.50.150">
    <property type="entry name" value="Vaccinia Virus protein VP39"/>
    <property type="match status" value="1"/>
</dbReference>
<dbReference type="GO" id="GO:0032259">
    <property type="term" value="P:methylation"/>
    <property type="evidence" value="ECO:0007669"/>
    <property type="project" value="UniProtKB-KW"/>
</dbReference>
<protein>
    <submittedName>
        <fullName evidence="1">Putative S-adenosylmethionine-dependent methyltransferase/MSMEI_2290</fullName>
        <ecNumber evidence="1">2.1.1.-</ecNumber>
    </submittedName>
</protein>
<keyword evidence="1" id="KW-0808">Transferase</keyword>
<dbReference type="InterPro" id="IPR029063">
    <property type="entry name" value="SAM-dependent_MTases_sf"/>
</dbReference>
<dbReference type="OrthoDB" id="9790457at2"/>
<evidence type="ECO:0000313" key="1">
    <source>
        <dbReference type="EMBL" id="QDS86671.1"/>
    </source>
</evidence>
<dbReference type="AlphaFoldDB" id="A0A517LVL9"/>
<dbReference type="EC" id="2.1.1.-" evidence="1"/>
<dbReference type="RefSeq" id="WP_145342563.1">
    <property type="nucleotide sequence ID" value="NZ_CP036261.1"/>
</dbReference>
<dbReference type="GO" id="GO:0008168">
    <property type="term" value="F:methyltransferase activity"/>
    <property type="evidence" value="ECO:0007669"/>
    <property type="project" value="UniProtKB-KW"/>
</dbReference>
<sequence>MSAVHEIDVATIESKLPLEGEHLEALQRMKTLDAYYAWSIDLLRPWIGNRVLDAGCGIGNGTALLAEQAQYVLAADLSPQNVQELRRRFADKPSVEPIQLDLDSDFTSITDRKIDTIVCLDVLEHIEDDVQLLRRFHGIAQPEAHLLIKVPAVKWLYGSVDTASGHFRRYALQELRDKAKQAGWEPLSVRWMNSFGVLPYWFKSRVQKRQSNLSRTFSPWQLTMIRKAMPWMQRIDRIVGPPIGQSAVLVAKRVD</sequence>
<dbReference type="CDD" id="cd02440">
    <property type="entry name" value="AdoMet_MTases"/>
    <property type="match status" value="1"/>
</dbReference>
<dbReference type="Proteomes" id="UP000319557">
    <property type="component" value="Chromosome"/>
</dbReference>
<organism evidence="1 2">
    <name type="scientific">Rosistilla ulvae</name>
    <dbReference type="NCBI Taxonomy" id="1930277"/>
    <lineage>
        <taxon>Bacteria</taxon>
        <taxon>Pseudomonadati</taxon>
        <taxon>Planctomycetota</taxon>
        <taxon>Planctomycetia</taxon>
        <taxon>Pirellulales</taxon>
        <taxon>Pirellulaceae</taxon>
        <taxon>Rosistilla</taxon>
    </lineage>
</organism>
<keyword evidence="1" id="KW-0489">Methyltransferase</keyword>
<proteinExistence type="predicted"/>
<dbReference type="SUPFAM" id="SSF53335">
    <property type="entry name" value="S-adenosyl-L-methionine-dependent methyltransferases"/>
    <property type="match status" value="1"/>
</dbReference>
<dbReference type="EMBL" id="CP036261">
    <property type="protein sequence ID" value="QDS86671.1"/>
    <property type="molecule type" value="Genomic_DNA"/>
</dbReference>
<evidence type="ECO:0000313" key="2">
    <source>
        <dbReference type="Proteomes" id="UP000319557"/>
    </source>
</evidence>
<reference evidence="1 2" key="1">
    <citation type="submission" date="2019-02" db="EMBL/GenBank/DDBJ databases">
        <title>Deep-cultivation of Planctomycetes and their phenomic and genomic characterization uncovers novel biology.</title>
        <authorList>
            <person name="Wiegand S."/>
            <person name="Jogler M."/>
            <person name="Boedeker C."/>
            <person name="Pinto D."/>
            <person name="Vollmers J."/>
            <person name="Rivas-Marin E."/>
            <person name="Kohn T."/>
            <person name="Peeters S.H."/>
            <person name="Heuer A."/>
            <person name="Rast P."/>
            <person name="Oberbeckmann S."/>
            <person name="Bunk B."/>
            <person name="Jeske O."/>
            <person name="Meyerdierks A."/>
            <person name="Storesund J.E."/>
            <person name="Kallscheuer N."/>
            <person name="Luecker S."/>
            <person name="Lage O.M."/>
            <person name="Pohl T."/>
            <person name="Merkel B.J."/>
            <person name="Hornburger P."/>
            <person name="Mueller R.-W."/>
            <person name="Bruemmer F."/>
            <person name="Labrenz M."/>
            <person name="Spormann A.M."/>
            <person name="Op den Camp H."/>
            <person name="Overmann J."/>
            <person name="Amann R."/>
            <person name="Jetten M.S.M."/>
            <person name="Mascher T."/>
            <person name="Medema M.H."/>
            <person name="Devos D.P."/>
            <person name="Kaster A.-K."/>
            <person name="Ovreas L."/>
            <person name="Rohde M."/>
            <person name="Galperin M.Y."/>
            <person name="Jogler C."/>
        </authorList>
    </citation>
    <scope>NUCLEOTIDE SEQUENCE [LARGE SCALE GENOMIC DNA]</scope>
    <source>
        <strain evidence="1 2">EC9</strain>
    </source>
</reference>
<dbReference type="Pfam" id="PF13489">
    <property type="entry name" value="Methyltransf_23"/>
    <property type="match status" value="1"/>
</dbReference>
<dbReference type="PANTHER" id="PTHR43861">
    <property type="entry name" value="TRANS-ACONITATE 2-METHYLTRANSFERASE-RELATED"/>
    <property type="match status" value="1"/>
</dbReference>
<dbReference type="KEGG" id="ruv:EC9_08440"/>
<accession>A0A517LVL9</accession>
<name>A0A517LVL9_9BACT</name>
<keyword evidence="2" id="KW-1185">Reference proteome</keyword>
<gene>
    <name evidence="1" type="ORF">EC9_08440</name>
</gene>